<feature type="domain" description="Major facilitator superfamily (MFS) profile" evidence="7">
    <location>
        <begin position="33"/>
        <end position="539"/>
    </location>
</feature>
<dbReference type="PROSITE" id="PS50850">
    <property type="entry name" value="MFS"/>
    <property type="match status" value="1"/>
</dbReference>
<feature type="transmembrane region" description="Helical" evidence="6">
    <location>
        <begin position="325"/>
        <end position="344"/>
    </location>
</feature>
<evidence type="ECO:0000256" key="5">
    <source>
        <dbReference type="ARBA" id="ARBA00023136"/>
    </source>
</evidence>
<dbReference type="GO" id="GO:0016020">
    <property type="term" value="C:membrane"/>
    <property type="evidence" value="ECO:0007669"/>
    <property type="project" value="UniProtKB-SubCell"/>
</dbReference>
<feature type="transmembrane region" description="Helical" evidence="6">
    <location>
        <begin position="143"/>
        <end position="164"/>
    </location>
</feature>
<dbReference type="PANTHER" id="PTHR23511:SF37">
    <property type="entry name" value="MAJOR FACILITATOR SUPERFAMILY (MFS) PROFILE DOMAIN-CONTAINING PROTEIN-RELATED"/>
    <property type="match status" value="1"/>
</dbReference>
<sequence length="551" mass="60973">METSVPSSKDASPQRPVKLDDAFSMTKFGVYNLYLIAISGIILAAVLLETLGISYVLPVAECDLLLTTREKGVVSAISFAGIIFSSHLWGFLADTRGRRAIIMPTLFLAFASSALSSLTTNFWLITLMRFLTGFFMYTPCERLSMDCFLSDSVSGSSATIYAYLGEFHGKGNCSRAIMGASFVFGVGSLLLPLIAWSIINQEWEFTIPVLNVIYRPWRLFLVVCSLPSLVSALALLRLPESPKYLLSRGREAETVAILHSMYRWNSRSRDPPLVLTGVLQETEAEQTKVRREEAANGKSVVGLLKQMWHQTAPLFMGTYLRRTTIICVLQFGIFLTSSGMYMFFPDILNRIAAQQGKGVERITTCNAVYATRVDIRELVNVSNGTARPDLCHQKLDISAYEHSFVLEAIYAIGFAVIGLIINAVGRLPILLFVFTLCGTCGILIVYIDLPLLAIWFYMILLSCGFSVNVVNACAVDLFPTNLRAMAICISLMFGRLGSIVGSNLVGFLLDTHCELTFWISGLLLVGCGMLSFFIPNIYKRQPSERFSVSSR</sequence>
<evidence type="ECO:0000256" key="3">
    <source>
        <dbReference type="ARBA" id="ARBA00022692"/>
    </source>
</evidence>
<name>A0A182W4A7_9DIPT</name>
<dbReference type="STRING" id="112268.A0A182W4A7"/>
<reference evidence="8" key="2">
    <citation type="submission" date="2020-05" db="UniProtKB">
        <authorList>
            <consortium name="EnsemblMetazoa"/>
        </authorList>
    </citation>
    <scope>IDENTIFICATION</scope>
    <source>
        <strain evidence="8">MINIMUS1</strain>
    </source>
</reference>
<feature type="transmembrane region" description="Helical" evidence="6">
    <location>
        <begin position="515"/>
        <end position="538"/>
    </location>
</feature>
<reference evidence="9" key="1">
    <citation type="submission" date="2013-03" db="EMBL/GenBank/DDBJ databases">
        <title>The Genome Sequence of Anopheles minimus MINIMUS1.</title>
        <authorList>
            <consortium name="The Broad Institute Genomics Platform"/>
            <person name="Neafsey D.E."/>
            <person name="Walton C."/>
            <person name="Walker B."/>
            <person name="Young S.K."/>
            <person name="Zeng Q."/>
            <person name="Gargeya S."/>
            <person name="Fitzgerald M."/>
            <person name="Haas B."/>
            <person name="Abouelleil A."/>
            <person name="Allen A.W."/>
            <person name="Alvarado L."/>
            <person name="Arachchi H.M."/>
            <person name="Berlin A.M."/>
            <person name="Chapman S.B."/>
            <person name="Gainer-Dewar J."/>
            <person name="Goldberg J."/>
            <person name="Griggs A."/>
            <person name="Gujja S."/>
            <person name="Hansen M."/>
            <person name="Howarth C."/>
            <person name="Imamovic A."/>
            <person name="Ireland A."/>
            <person name="Larimer J."/>
            <person name="McCowan C."/>
            <person name="Murphy C."/>
            <person name="Pearson M."/>
            <person name="Poon T.W."/>
            <person name="Priest M."/>
            <person name="Roberts A."/>
            <person name="Saif S."/>
            <person name="Shea T."/>
            <person name="Sisk P."/>
            <person name="Sykes S."/>
            <person name="Wortman J."/>
            <person name="Nusbaum C."/>
            <person name="Birren B."/>
        </authorList>
    </citation>
    <scope>NUCLEOTIDE SEQUENCE [LARGE SCALE GENOMIC DNA]</scope>
    <source>
        <strain evidence="9">MINIMUS1</strain>
    </source>
</reference>
<dbReference type="InterPro" id="IPR011701">
    <property type="entry name" value="MFS"/>
</dbReference>
<keyword evidence="5 6" id="KW-0472">Membrane</keyword>
<proteinExistence type="predicted"/>
<dbReference type="PANTHER" id="PTHR23511">
    <property type="entry name" value="SYNAPTIC VESICLE GLYCOPROTEIN 2"/>
    <property type="match status" value="1"/>
</dbReference>
<keyword evidence="3 6" id="KW-0812">Transmembrane</keyword>
<feature type="transmembrane region" description="Helical" evidence="6">
    <location>
        <begin position="453"/>
        <end position="474"/>
    </location>
</feature>
<dbReference type="Gene3D" id="1.20.1250.20">
    <property type="entry name" value="MFS general substrate transporter like domains"/>
    <property type="match status" value="1"/>
</dbReference>
<protein>
    <recommendedName>
        <fullName evidence="7">Major facilitator superfamily (MFS) profile domain-containing protein</fullName>
    </recommendedName>
</protein>
<feature type="transmembrane region" description="Helical" evidence="6">
    <location>
        <begin position="486"/>
        <end position="509"/>
    </location>
</feature>
<dbReference type="InterPro" id="IPR036259">
    <property type="entry name" value="MFS_trans_sf"/>
</dbReference>
<feature type="transmembrane region" description="Helical" evidence="6">
    <location>
        <begin position="404"/>
        <end position="422"/>
    </location>
</feature>
<evidence type="ECO:0000313" key="9">
    <source>
        <dbReference type="Proteomes" id="UP000075920"/>
    </source>
</evidence>
<evidence type="ECO:0000256" key="1">
    <source>
        <dbReference type="ARBA" id="ARBA00004141"/>
    </source>
</evidence>
<dbReference type="InterPro" id="IPR020846">
    <property type="entry name" value="MFS_dom"/>
</dbReference>
<keyword evidence="9" id="KW-1185">Reference proteome</keyword>
<dbReference type="Pfam" id="PF07690">
    <property type="entry name" value="MFS_1"/>
    <property type="match status" value="2"/>
</dbReference>
<feature type="transmembrane region" description="Helical" evidence="6">
    <location>
        <begin position="219"/>
        <end position="238"/>
    </location>
</feature>
<organism evidence="8 9">
    <name type="scientific">Anopheles minimus</name>
    <dbReference type="NCBI Taxonomy" id="112268"/>
    <lineage>
        <taxon>Eukaryota</taxon>
        <taxon>Metazoa</taxon>
        <taxon>Ecdysozoa</taxon>
        <taxon>Arthropoda</taxon>
        <taxon>Hexapoda</taxon>
        <taxon>Insecta</taxon>
        <taxon>Pterygota</taxon>
        <taxon>Neoptera</taxon>
        <taxon>Endopterygota</taxon>
        <taxon>Diptera</taxon>
        <taxon>Nematocera</taxon>
        <taxon>Culicoidea</taxon>
        <taxon>Culicidae</taxon>
        <taxon>Anophelinae</taxon>
        <taxon>Anopheles</taxon>
    </lineage>
</organism>
<dbReference type="GO" id="GO:0022857">
    <property type="term" value="F:transmembrane transporter activity"/>
    <property type="evidence" value="ECO:0007669"/>
    <property type="project" value="InterPro"/>
</dbReference>
<evidence type="ECO:0000256" key="2">
    <source>
        <dbReference type="ARBA" id="ARBA00022448"/>
    </source>
</evidence>
<feature type="transmembrane region" description="Helical" evidence="6">
    <location>
        <begin position="33"/>
        <end position="53"/>
    </location>
</feature>
<evidence type="ECO:0000256" key="6">
    <source>
        <dbReference type="SAM" id="Phobius"/>
    </source>
</evidence>
<dbReference type="AlphaFoldDB" id="A0A182W4A7"/>
<feature type="transmembrane region" description="Helical" evidence="6">
    <location>
        <begin position="105"/>
        <end position="131"/>
    </location>
</feature>
<evidence type="ECO:0000259" key="7">
    <source>
        <dbReference type="PROSITE" id="PS50850"/>
    </source>
</evidence>
<keyword evidence="4 6" id="KW-1133">Transmembrane helix</keyword>
<accession>A0A182W4A7</accession>
<feature type="transmembrane region" description="Helical" evidence="6">
    <location>
        <begin position="429"/>
        <end position="447"/>
    </location>
</feature>
<feature type="transmembrane region" description="Helical" evidence="6">
    <location>
        <begin position="73"/>
        <end position="93"/>
    </location>
</feature>
<dbReference type="EnsemblMetazoa" id="AMIN005170-RA">
    <property type="protein sequence ID" value="AMIN005170-PA"/>
    <property type="gene ID" value="AMIN005170"/>
</dbReference>
<dbReference type="VEuPathDB" id="VectorBase:AMIN005170"/>
<evidence type="ECO:0000313" key="8">
    <source>
        <dbReference type="EnsemblMetazoa" id="AMIN005170-PA"/>
    </source>
</evidence>
<feature type="transmembrane region" description="Helical" evidence="6">
    <location>
        <begin position="176"/>
        <end position="199"/>
    </location>
</feature>
<comment type="subcellular location">
    <subcellularLocation>
        <location evidence="1">Membrane</location>
        <topology evidence="1">Multi-pass membrane protein</topology>
    </subcellularLocation>
</comment>
<dbReference type="SUPFAM" id="SSF103473">
    <property type="entry name" value="MFS general substrate transporter"/>
    <property type="match status" value="1"/>
</dbReference>
<evidence type="ECO:0000256" key="4">
    <source>
        <dbReference type="ARBA" id="ARBA00022989"/>
    </source>
</evidence>
<keyword evidence="2" id="KW-0813">Transport</keyword>
<dbReference type="Proteomes" id="UP000075920">
    <property type="component" value="Unassembled WGS sequence"/>
</dbReference>